<dbReference type="Proteomes" id="UP001642260">
    <property type="component" value="Unassembled WGS sequence"/>
</dbReference>
<organism evidence="2 3">
    <name type="scientific">Eruca vesicaria subsp. sativa</name>
    <name type="common">Garden rocket</name>
    <name type="synonym">Eruca sativa</name>
    <dbReference type="NCBI Taxonomy" id="29727"/>
    <lineage>
        <taxon>Eukaryota</taxon>
        <taxon>Viridiplantae</taxon>
        <taxon>Streptophyta</taxon>
        <taxon>Embryophyta</taxon>
        <taxon>Tracheophyta</taxon>
        <taxon>Spermatophyta</taxon>
        <taxon>Magnoliopsida</taxon>
        <taxon>eudicotyledons</taxon>
        <taxon>Gunneridae</taxon>
        <taxon>Pentapetalae</taxon>
        <taxon>rosids</taxon>
        <taxon>malvids</taxon>
        <taxon>Brassicales</taxon>
        <taxon>Brassicaceae</taxon>
        <taxon>Brassiceae</taxon>
        <taxon>Eruca</taxon>
    </lineage>
</organism>
<sequence>MAMVVTTSPLCLRPMMLTSSPSCLRPPPDPPPLPFLGLMQHCSFSLKRMMTVLPSQTQSRSPPDPSPNKPLLVETLSPVKPLEPPDPPDTYVSLVPLRIFVSSTGSSLQATRTLDLVFNLSRVSSKLSDGGAALVVIGDTILVYRCRFVILGMGRLIAIVQAFGLSIR</sequence>
<evidence type="ECO:0000313" key="3">
    <source>
        <dbReference type="Proteomes" id="UP001642260"/>
    </source>
</evidence>
<proteinExistence type="predicted"/>
<evidence type="ECO:0000313" key="2">
    <source>
        <dbReference type="EMBL" id="CAH8388388.1"/>
    </source>
</evidence>
<dbReference type="EMBL" id="CAKOAT010795153">
    <property type="protein sequence ID" value="CAH8388388.1"/>
    <property type="molecule type" value="Genomic_DNA"/>
</dbReference>
<feature type="region of interest" description="Disordered" evidence="1">
    <location>
        <begin position="53"/>
        <end position="85"/>
    </location>
</feature>
<comment type="caution">
    <text evidence="2">The sequence shown here is derived from an EMBL/GenBank/DDBJ whole genome shotgun (WGS) entry which is preliminary data.</text>
</comment>
<keyword evidence="3" id="KW-1185">Reference proteome</keyword>
<dbReference type="AlphaFoldDB" id="A0ABC8LY88"/>
<protein>
    <submittedName>
        <fullName evidence="2">Uncharacterized protein</fullName>
    </submittedName>
</protein>
<accession>A0ABC8LY88</accession>
<gene>
    <name evidence="2" type="ORF">ERUC_LOCUS40871</name>
</gene>
<evidence type="ECO:0000256" key="1">
    <source>
        <dbReference type="SAM" id="MobiDB-lite"/>
    </source>
</evidence>
<reference evidence="2 3" key="1">
    <citation type="submission" date="2022-03" db="EMBL/GenBank/DDBJ databases">
        <authorList>
            <person name="Macdonald S."/>
            <person name="Ahmed S."/>
            <person name="Newling K."/>
        </authorList>
    </citation>
    <scope>NUCLEOTIDE SEQUENCE [LARGE SCALE GENOMIC DNA]</scope>
</reference>
<name>A0ABC8LY88_ERUVS</name>